<dbReference type="WBParaSite" id="Pan_g19932.t1">
    <property type="protein sequence ID" value="Pan_g19932.t1"/>
    <property type="gene ID" value="Pan_g19932"/>
</dbReference>
<reference evidence="2" key="2">
    <citation type="submission" date="2020-10" db="UniProtKB">
        <authorList>
            <consortium name="WormBaseParasite"/>
        </authorList>
    </citation>
    <scope>IDENTIFICATION</scope>
</reference>
<organism evidence="1 2">
    <name type="scientific">Panagrellus redivivus</name>
    <name type="common">Microworm</name>
    <dbReference type="NCBI Taxonomy" id="6233"/>
    <lineage>
        <taxon>Eukaryota</taxon>
        <taxon>Metazoa</taxon>
        <taxon>Ecdysozoa</taxon>
        <taxon>Nematoda</taxon>
        <taxon>Chromadorea</taxon>
        <taxon>Rhabditida</taxon>
        <taxon>Tylenchina</taxon>
        <taxon>Panagrolaimomorpha</taxon>
        <taxon>Panagrolaimoidea</taxon>
        <taxon>Panagrolaimidae</taxon>
        <taxon>Panagrellus</taxon>
    </lineage>
</organism>
<keyword evidence="1" id="KW-1185">Reference proteome</keyword>
<reference evidence="1" key="1">
    <citation type="journal article" date="2013" name="Genetics">
        <title>The draft genome and transcriptome of Panagrellus redivivus are shaped by the harsh demands of a free-living lifestyle.</title>
        <authorList>
            <person name="Srinivasan J."/>
            <person name="Dillman A.R."/>
            <person name="Macchietto M.G."/>
            <person name="Heikkinen L."/>
            <person name="Lakso M."/>
            <person name="Fracchia K.M."/>
            <person name="Antoshechkin I."/>
            <person name="Mortazavi A."/>
            <person name="Wong G."/>
            <person name="Sternberg P.W."/>
        </authorList>
    </citation>
    <scope>NUCLEOTIDE SEQUENCE [LARGE SCALE GENOMIC DNA]</scope>
    <source>
        <strain evidence="1">MT8872</strain>
    </source>
</reference>
<evidence type="ECO:0000313" key="2">
    <source>
        <dbReference type="WBParaSite" id="Pan_g19932.t1"/>
    </source>
</evidence>
<dbReference type="Proteomes" id="UP000492821">
    <property type="component" value="Unassembled WGS sequence"/>
</dbReference>
<sequence>MDSISRNMSLVKMNPLSQAYRTDTITCVLYLHSSAEGGATFVPPNAIITATTSTNEQSIMIMQPVETDRIHIEMRFDGNAKRKPAMTDTVSTYNESMCKQYLFRRKTNHNCP</sequence>
<accession>A0A7E4VE41</accession>
<proteinExistence type="predicted"/>
<dbReference type="AlphaFoldDB" id="A0A7E4VE41"/>
<name>A0A7E4VE41_PANRE</name>
<evidence type="ECO:0000313" key="1">
    <source>
        <dbReference type="Proteomes" id="UP000492821"/>
    </source>
</evidence>
<protein>
    <submittedName>
        <fullName evidence="2">MSP domain-containing protein</fullName>
    </submittedName>
</protein>